<evidence type="ECO:0000313" key="13">
    <source>
        <dbReference type="Proteomes" id="UP000694844"/>
    </source>
</evidence>
<evidence type="ECO:0000256" key="10">
    <source>
        <dbReference type="PROSITE-ProRule" id="PRU00023"/>
    </source>
</evidence>
<dbReference type="Gene3D" id="1.10.287.70">
    <property type="match status" value="1"/>
</dbReference>
<keyword evidence="5 11" id="KW-1133">Transmembrane helix</keyword>
<dbReference type="SMART" id="SM00248">
    <property type="entry name" value="ANK"/>
    <property type="match status" value="2"/>
</dbReference>
<evidence type="ECO:0000313" key="14">
    <source>
        <dbReference type="RefSeq" id="XP_022302544.1"/>
    </source>
</evidence>
<feature type="transmembrane region" description="Helical" evidence="11">
    <location>
        <begin position="350"/>
        <end position="372"/>
    </location>
</feature>
<evidence type="ECO:0000256" key="7">
    <source>
        <dbReference type="ARBA" id="ARBA00023065"/>
    </source>
</evidence>
<gene>
    <name evidence="14" type="primary">LOC111110362</name>
</gene>
<dbReference type="RefSeq" id="XP_022302544.1">
    <property type="nucleotide sequence ID" value="XM_022446836.1"/>
</dbReference>
<keyword evidence="3 11" id="KW-0812">Transmembrane</keyword>
<proteinExistence type="predicted"/>
<dbReference type="GO" id="GO:0005886">
    <property type="term" value="C:plasma membrane"/>
    <property type="evidence" value="ECO:0007669"/>
    <property type="project" value="TreeGrafter"/>
</dbReference>
<dbReference type="PANTHER" id="PTHR10117">
    <property type="entry name" value="TRANSIENT RECEPTOR POTENTIAL CHANNEL"/>
    <property type="match status" value="1"/>
</dbReference>
<evidence type="ECO:0000256" key="3">
    <source>
        <dbReference type="ARBA" id="ARBA00022692"/>
    </source>
</evidence>
<evidence type="ECO:0000256" key="9">
    <source>
        <dbReference type="ARBA" id="ARBA00023303"/>
    </source>
</evidence>
<keyword evidence="9" id="KW-0407">Ion channel</keyword>
<dbReference type="SUPFAM" id="SSF48403">
    <property type="entry name" value="Ankyrin repeat"/>
    <property type="match status" value="1"/>
</dbReference>
<dbReference type="GeneID" id="111110362"/>
<evidence type="ECO:0000256" key="8">
    <source>
        <dbReference type="ARBA" id="ARBA00023136"/>
    </source>
</evidence>
<feature type="transmembrane region" description="Helical" evidence="11">
    <location>
        <begin position="388"/>
        <end position="409"/>
    </location>
</feature>
<evidence type="ECO:0000256" key="11">
    <source>
        <dbReference type="SAM" id="Phobius"/>
    </source>
</evidence>
<keyword evidence="8 11" id="KW-0472">Membrane</keyword>
<dbReference type="InterPro" id="IPR005821">
    <property type="entry name" value="Ion_trans_dom"/>
</dbReference>
<evidence type="ECO:0000256" key="1">
    <source>
        <dbReference type="ARBA" id="ARBA00004141"/>
    </source>
</evidence>
<keyword evidence="13" id="KW-1185">Reference proteome</keyword>
<name>A0A8B8BI96_CRAVI</name>
<keyword evidence="7" id="KW-0406">Ion transport</keyword>
<dbReference type="InterPro" id="IPR013555">
    <property type="entry name" value="TRP_dom"/>
</dbReference>
<dbReference type="KEGG" id="cvn:111110362"/>
<dbReference type="Gene3D" id="1.25.40.20">
    <property type="entry name" value="Ankyrin repeat-containing domain"/>
    <property type="match status" value="1"/>
</dbReference>
<dbReference type="PANTHER" id="PTHR10117:SF54">
    <property type="entry name" value="TRANSIENT RECEPTOR POTENTIAL-GAMMA PROTEIN"/>
    <property type="match status" value="1"/>
</dbReference>
<evidence type="ECO:0000259" key="12">
    <source>
        <dbReference type="SMART" id="SM01420"/>
    </source>
</evidence>
<accession>A0A8B8BI96</accession>
<evidence type="ECO:0000256" key="4">
    <source>
        <dbReference type="ARBA" id="ARBA00022737"/>
    </source>
</evidence>
<feature type="domain" description="Transient receptor ion channel" evidence="12">
    <location>
        <begin position="201"/>
        <end position="263"/>
    </location>
</feature>
<dbReference type="SMART" id="SM01420">
    <property type="entry name" value="TRP_2"/>
    <property type="match status" value="1"/>
</dbReference>
<feature type="transmembrane region" description="Helical" evidence="11">
    <location>
        <begin position="665"/>
        <end position="687"/>
    </location>
</feature>
<evidence type="ECO:0000256" key="5">
    <source>
        <dbReference type="ARBA" id="ARBA00022989"/>
    </source>
</evidence>
<dbReference type="GO" id="GO:0051480">
    <property type="term" value="P:regulation of cytosolic calcium ion concentration"/>
    <property type="evidence" value="ECO:0007669"/>
    <property type="project" value="TreeGrafter"/>
</dbReference>
<dbReference type="GO" id="GO:0034703">
    <property type="term" value="C:cation channel complex"/>
    <property type="evidence" value="ECO:0007669"/>
    <property type="project" value="TreeGrafter"/>
</dbReference>
<dbReference type="GO" id="GO:0015279">
    <property type="term" value="F:store-operated calcium channel activity"/>
    <property type="evidence" value="ECO:0007669"/>
    <property type="project" value="TreeGrafter"/>
</dbReference>
<organism evidence="13 14">
    <name type="scientific">Crassostrea virginica</name>
    <name type="common">Eastern oyster</name>
    <dbReference type="NCBI Taxonomy" id="6565"/>
    <lineage>
        <taxon>Eukaryota</taxon>
        <taxon>Metazoa</taxon>
        <taxon>Spiralia</taxon>
        <taxon>Lophotrochozoa</taxon>
        <taxon>Mollusca</taxon>
        <taxon>Bivalvia</taxon>
        <taxon>Autobranchia</taxon>
        <taxon>Pteriomorphia</taxon>
        <taxon>Ostreida</taxon>
        <taxon>Ostreoidea</taxon>
        <taxon>Ostreidae</taxon>
        <taxon>Crassostrea</taxon>
    </lineage>
</organism>
<dbReference type="PROSITE" id="PS50088">
    <property type="entry name" value="ANK_REPEAT"/>
    <property type="match status" value="1"/>
</dbReference>
<keyword evidence="6 10" id="KW-0040">ANK repeat</keyword>
<evidence type="ECO:0000256" key="6">
    <source>
        <dbReference type="ARBA" id="ARBA00023043"/>
    </source>
</evidence>
<dbReference type="AlphaFoldDB" id="A0A8B8BI96"/>
<feature type="transmembrane region" description="Helical" evidence="11">
    <location>
        <begin position="421"/>
        <end position="441"/>
    </location>
</feature>
<keyword evidence="4" id="KW-0677">Repeat</keyword>
<keyword evidence="2" id="KW-0813">Transport</keyword>
<comment type="subcellular location">
    <subcellularLocation>
        <location evidence="1">Membrane</location>
        <topology evidence="1">Multi-pass membrane protein</topology>
    </subcellularLocation>
</comment>
<dbReference type="PRINTS" id="PR01097">
    <property type="entry name" value="TRNSRECEPTRP"/>
</dbReference>
<dbReference type="PROSITE" id="PS50297">
    <property type="entry name" value="ANK_REP_REGION"/>
    <property type="match status" value="1"/>
</dbReference>
<reference evidence="14" key="1">
    <citation type="submission" date="2025-08" db="UniProtKB">
        <authorList>
            <consortium name="RefSeq"/>
        </authorList>
    </citation>
    <scope>IDENTIFICATION</scope>
    <source>
        <tissue evidence="14">Whole sample</tissue>
    </source>
</reference>
<dbReference type="Proteomes" id="UP000694844">
    <property type="component" value="Chromosome 8"/>
</dbReference>
<dbReference type="OrthoDB" id="2373987at2759"/>
<feature type="repeat" description="ANK" evidence="10">
    <location>
        <begin position="59"/>
        <end position="80"/>
    </location>
</feature>
<feature type="transmembrane region" description="Helical" evidence="11">
    <location>
        <begin position="587"/>
        <end position="609"/>
    </location>
</feature>
<sequence>MTEAMNKKQNSESILLERLRPGLLDVERKYLESCELGDEQFISSLLNSGRVSPDIEDTQGRTGLDLAIENGHVSLVEILLPKVSPKFIHQGLLCAVENGRVEICEILLDHHMYQIVTKPNENSNENEYSNIQGVTSQNDIEQSNSGDDMSIIDEISKFSELPVSNMLKEALIKAAIRNDFQIVQMIMMKGASVDIPHDYFCSCLSCIEEQNRDYMVFCNKRLDTFRALASPAYISLTEEDPVMASFYLSKKFKQLQVMETEYKSTYEELDEQVQEFTLDLLNQCRTSKEVRSLLSSTETDGSMCTSFPLLNVALQMDQKKFVSHAKCQAQVSALWFSGLTTMRHLNRFEFLLLSIPAGMILLPILSLVFIFVPWSKVSLILNTPSTRFLSYTCSYITFLCMIVLGKIQFSNMWVSLGCDETAPFTYVFIALIFMWIIGWIWEEVKQLFDQGASNYFRSVWNIIDSLMLTFLLTSFTLDAVIPIRLRSALAFHQLNFNVSGEEIIINQLLFCYDVGDKGGYFSVEKLCPSATVGVDWTSSWVPDPELISDILFSAGIILSIARISFIMPANETFGTMLVSFRRTFGDLVKLLAMFVLILLSFSCGLAALYAAHACQTSHFQGFTKTIFVLIWSLLGFGEGNTPDLNRGAPLSSITNNPSRITHTEWFGYVIYGLYVFAAIVVLMNLLIAVMSNTFQEVQDERDTEWKFSRTELWMTFIEPGCPVAPPFNIIPSIKNICEVWEKICCICRRKQTKKRIKNDVEINDTSIKNSPRQSVLCALIQRYIVHASRAKLEDDEDASEDRLRRLVERTASRLEKRLEEITGHVQHVDDHVSHVDKGERDIQDLQREEMQRTNILIKAQEEYMEMLKTKWRECDKFREHRLQEVKLMRAQRERLLQQRMYEEAHRLEETISDTLEEADYIPRTTLT</sequence>
<dbReference type="InterPro" id="IPR002153">
    <property type="entry name" value="TRPC_channel"/>
</dbReference>
<evidence type="ECO:0000256" key="2">
    <source>
        <dbReference type="ARBA" id="ARBA00022448"/>
    </source>
</evidence>
<dbReference type="Pfam" id="PF08344">
    <property type="entry name" value="TRP_2"/>
    <property type="match status" value="1"/>
</dbReference>
<dbReference type="Pfam" id="PF00520">
    <property type="entry name" value="Ion_trans"/>
    <property type="match status" value="1"/>
</dbReference>
<protein>
    <submittedName>
        <fullName evidence="14">Short transient receptor potential channel 3-like</fullName>
    </submittedName>
</protein>
<dbReference type="Pfam" id="PF12796">
    <property type="entry name" value="Ank_2"/>
    <property type="match status" value="1"/>
</dbReference>
<dbReference type="InterPro" id="IPR036770">
    <property type="entry name" value="Ankyrin_rpt-contain_sf"/>
</dbReference>
<dbReference type="InterPro" id="IPR002110">
    <property type="entry name" value="Ankyrin_rpt"/>
</dbReference>
<dbReference type="GO" id="GO:0070679">
    <property type="term" value="F:inositol 1,4,5 trisphosphate binding"/>
    <property type="evidence" value="ECO:0007669"/>
    <property type="project" value="TreeGrafter"/>
</dbReference>
<feature type="transmembrane region" description="Helical" evidence="11">
    <location>
        <begin position="461"/>
        <end position="481"/>
    </location>
</feature>